<protein>
    <submittedName>
        <fullName evidence="1">Dihydroorotase</fullName>
    </submittedName>
</protein>
<dbReference type="EMBL" id="JASDAP010000005">
    <property type="protein sequence ID" value="KAK1902834.1"/>
    <property type="molecule type" value="Genomic_DNA"/>
</dbReference>
<accession>A0AAD9CNJ7</accession>
<dbReference type="Proteomes" id="UP001228049">
    <property type="component" value="Unassembled WGS sequence"/>
</dbReference>
<dbReference type="AlphaFoldDB" id="A0AAD9CNJ7"/>
<evidence type="ECO:0000313" key="2">
    <source>
        <dbReference type="Proteomes" id="UP001228049"/>
    </source>
</evidence>
<proteinExistence type="predicted"/>
<comment type="caution">
    <text evidence="1">The sequence shown here is derived from an EMBL/GenBank/DDBJ whole genome shotgun (WGS) entry which is preliminary data.</text>
</comment>
<sequence>MGCTVSFICCEEDFLLMPEVTPKETLLDLLEDFSQIRLVFRWHSTADGTEAFRAVSTGRAVGKECPDFSQQSCGWRNEVMLKC</sequence>
<organism evidence="1 2">
    <name type="scientific">Dissostichus eleginoides</name>
    <name type="common">Patagonian toothfish</name>
    <name type="synonym">Dissostichus amissus</name>
    <dbReference type="NCBI Taxonomy" id="100907"/>
    <lineage>
        <taxon>Eukaryota</taxon>
        <taxon>Metazoa</taxon>
        <taxon>Chordata</taxon>
        <taxon>Craniata</taxon>
        <taxon>Vertebrata</taxon>
        <taxon>Euteleostomi</taxon>
        <taxon>Actinopterygii</taxon>
        <taxon>Neopterygii</taxon>
        <taxon>Teleostei</taxon>
        <taxon>Neoteleostei</taxon>
        <taxon>Acanthomorphata</taxon>
        <taxon>Eupercaria</taxon>
        <taxon>Perciformes</taxon>
        <taxon>Notothenioidei</taxon>
        <taxon>Nototheniidae</taxon>
        <taxon>Dissostichus</taxon>
    </lineage>
</organism>
<keyword evidence="2" id="KW-1185">Reference proteome</keyword>
<name>A0AAD9CNJ7_DISEL</name>
<reference evidence="1" key="1">
    <citation type="submission" date="2023-04" db="EMBL/GenBank/DDBJ databases">
        <title>Chromosome-level genome of Chaenocephalus aceratus.</title>
        <authorList>
            <person name="Park H."/>
        </authorList>
    </citation>
    <scope>NUCLEOTIDE SEQUENCE</scope>
    <source>
        <strain evidence="1">DE</strain>
        <tissue evidence="1">Muscle</tissue>
    </source>
</reference>
<evidence type="ECO:0000313" key="1">
    <source>
        <dbReference type="EMBL" id="KAK1902834.1"/>
    </source>
</evidence>
<gene>
    <name evidence="1" type="ORF">KUDE01_005794</name>
</gene>